<evidence type="ECO:0000313" key="2">
    <source>
        <dbReference type="Proteomes" id="UP001234989"/>
    </source>
</evidence>
<dbReference type="AlphaFoldDB" id="A0AAF0V7A2"/>
<dbReference type="Proteomes" id="UP001234989">
    <property type="component" value="Chromosome 12"/>
</dbReference>
<protein>
    <submittedName>
        <fullName evidence="1">Uncharacterized protein</fullName>
    </submittedName>
</protein>
<sequence length="38" mass="4146">MLTARHGATNKMLCATTAIYARKLSLTVSKNMPDIPLL</sequence>
<organism evidence="1 2">
    <name type="scientific">Solanum verrucosum</name>
    <dbReference type="NCBI Taxonomy" id="315347"/>
    <lineage>
        <taxon>Eukaryota</taxon>
        <taxon>Viridiplantae</taxon>
        <taxon>Streptophyta</taxon>
        <taxon>Embryophyta</taxon>
        <taxon>Tracheophyta</taxon>
        <taxon>Spermatophyta</taxon>
        <taxon>Magnoliopsida</taxon>
        <taxon>eudicotyledons</taxon>
        <taxon>Gunneridae</taxon>
        <taxon>Pentapetalae</taxon>
        <taxon>asterids</taxon>
        <taxon>lamiids</taxon>
        <taxon>Solanales</taxon>
        <taxon>Solanaceae</taxon>
        <taxon>Solanoideae</taxon>
        <taxon>Solaneae</taxon>
        <taxon>Solanum</taxon>
    </lineage>
</organism>
<keyword evidence="2" id="KW-1185">Reference proteome</keyword>
<accession>A0AAF0V7A2</accession>
<evidence type="ECO:0000313" key="1">
    <source>
        <dbReference type="EMBL" id="WMV57986.1"/>
    </source>
</evidence>
<proteinExistence type="predicted"/>
<gene>
    <name evidence="1" type="ORF">MTR67_051371</name>
</gene>
<name>A0AAF0V7A2_SOLVR</name>
<dbReference type="EMBL" id="CP133623">
    <property type="protein sequence ID" value="WMV57986.1"/>
    <property type="molecule type" value="Genomic_DNA"/>
</dbReference>
<reference evidence="1" key="1">
    <citation type="submission" date="2023-08" db="EMBL/GenBank/DDBJ databases">
        <title>A de novo genome assembly of Solanum verrucosum Schlechtendal, a Mexican diploid species geographically isolated from the other diploid A-genome species in potato relatives.</title>
        <authorList>
            <person name="Hosaka K."/>
        </authorList>
    </citation>
    <scope>NUCLEOTIDE SEQUENCE</scope>
    <source>
        <tissue evidence="1">Young leaves</tissue>
    </source>
</reference>